<dbReference type="SMART" id="SM01057">
    <property type="entry name" value="Carb_anhydrase"/>
    <property type="match status" value="1"/>
</dbReference>
<dbReference type="InterPro" id="IPR036398">
    <property type="entry name" value="CA_dom_sf"/>
</dbReference>
<dbReference type="AlphaFoldDB" id="A0A1B6IYQ3"/>
<dbReference type="GO" id="GO:0005737">
    <property type="term" value="C:cytoplasm"/>
    <property type="evidence" value="ECO:0007669"/>
    <property type="project" value="TreeGrafter"/>
</dbReference>
<dbReference type="EMBL" id="GECU01015638">
    <property type="protein sequence ID" value="JAS92068.1"/>
    <property type="molecule type" value="Transcribed_RNA"/>
</dbReference>
<keyword evidence="3 4" id="KW-0862">Zinc</keyword>
<dbReference type="EC" id="4.2.1.1" evidence="4"/>
<evidence type="ECO:0000256" key="1">
    <source>
        <dbReference type="ARBA" id="ARBA00010718"/>
    </source>
</evidence>
<dbReference type="PROSITE" id="PS51257">
    <property type="entry name" value="PROKAR_LIPOPROTEIN"/>
    <property type="match status" value="1"/>
</dbReference>
<proteinExistence type="inferred from homology"/>
<dbReference type="SUPFAM" id="SSF51069">
    <property type="entry name" value="Carbonic anhydrase"/>
    <property type="match status" value="1"/>
</dbReference>
<comment type="cofactor">
    <cofactor evidence="4">
        <name>Zn(2+)</name>
        <dbReference type="ChEBI" id="CHEBI:29105"/>
    </cofactor>
</comment>
<dbReference type="PROSITE" id="PS51144">
    <property type="entry name" value="ALPHA_CA_2"/>
    <property type="match status" value="1"/>
</dbReference>
<evidence type="ECO:0000256" key="3">
    <source>
        <dbReference type="ARBA" id="ARBA00022833"/>
    </source>
</evidence>
<feature type="chain" id="PRO_5025075840" description="Carbonic anhydrase" evidence="4">
    <location>
        <begin position="23"/>
        <end position="329"/>
    </location>
</feature>
<keyword evidence="4" id="KW-0732">Signal</keyword>
<reference evidence="6" key="1">
    <citation type="submission" date="2015-11" db="EMBL/GenBank/DDBJ databases">
        <title>De novo transcriptome assembly of four potential Pierce s Disease insect vectors from Arizona vineyards.</title>
        <authorList>
            <person name="Tassone E.E."/>
        </authorList>
    </citation>
    <scope>NUCLEOTIDE SEQUENCE</scope>
</reference>
<evidence type="ECO:0000256" key="2">
    <source>
        <dbReference type="ARBA" id="ARBA00022723"/>
    </source>
</evidence>
<dbReference type="GO" id="GO:0004089">
    <property type="term" value="F:carbonate dehydratase activity"/>
    <property type="evidence" value="ECO:0007669"/>
    <property type="project" value="UniProtKB-UniRule"/>
</dbReference>
<protein>
    <recommendedName>
        <fullName evidence="4">Carbonic anhydrase</fullName>
        <ecNumber evidence="4">4.2.1.1</ecNumber>
    </recommendedName>
</protein>
<evidence type="ECO:0000313" key="6">
    <source>
        <dbReference type="EMBL" id="JAS92068.1"/>
    </source>
</evidence>
<sequence length="329" mass="37035">MNRVHSWIVVFTIVACVGYLEASIGERPYRPEGDENDKRGLLDNTLKQRLKYLYGISQAGPIHSFQSSGTAGLGNSKCGWPMTSVTFNHPIQSPIDLITSKAVTMNLPTLDIIKGNTDGVLAKLYNSGHTVYVYIEEDSFFRPHLIGGPLKTKYIFEQMHFHWGSEDIWGSEHFIDGESFAVEIHAVHYNSKYNTYKNASSQPDGLAVLTIFAEAHTADNEKLNPLYHLLPNVTKAKSSVELPSWDALKWVASALSTNHEYYTYPGSLTTEPYTENVIFILLPKPITLSVAQLSAFRNIHGDNDHRVTDNKRQLQPLHNRPIVRSFNMD</sequence>
<organism evidence="6">
    <name type="scientific">Homalodisca liturata</name>
    <dbReference type="NCBI Taxonomy" id="320908"/>
    <lineage>
        <taxon>Eukaryota</taxon>
        <taxon>Metazoa</taxon>
        <taxon>Ecdysozoa</taxon>
        <taxon>Arthropoda</taxon>
        <taxon>Hexapoda</taxon>
        <taxon>Insecta</taxon>
        <taxon>Pterygota</taxon>
        <taxon>Neoptera</taxon>
        <taxon>Paraneoptera</taxon>
        <taxon>Hemiptera</taxon>
        <taxon>Auchenorrhyncha</taxon>
        <taxon>Membracoidea</taxon>
        <taxon>Cicadellidae</taxon>
        <taxon>Cicadellinae</taxon>
        <taxon>Proconiini</taxon>
        <taxon>Homalodisca</taxon>
    </lineage>
</organism>
<dbReference type="CDD" id="cd00326">
    <property type="entry name" value="alpha_CA"/>
    <property type="match status" value="1"/>
</dbReference>
<feature type="signal peptide" evidence="4">
    <location>
        <begin position="1"/>
        <end position="22"/>
    </location>
</feature>
<accession>A0A1B6IYQ3</accession>
<dbReference type="InterPro" id="IPR001148">
    <property type="entry name" value="CA_dom"/>
</dbReference>
<dbReference type="PROSITE" id="PS00162">
    <property type="entry name" value="ALPHA_CA_1"/>
    <property type="match status" value="1"/>
</dbReference>
<comment type="function">
    <text evidence="4">Reversible hydration of carbon dioxide.</text>
</comment>
<keyword evidence="2 4" id="KW-0479">Metal-binding</keyword>
<dbReference type="PANTHER" id="PTHR18952">
    <property type="entry name" value="CARBONIC ANHYDRASE"/>
    <property type="match status" value="1"/>
</dbReference>
<dbReference type="Gene3D" id="3.10.200.10">
    <property type="entry name" value="Alpha carbonic anhydrase"/>
    <property type="match status" value="1"/>
</dbReference>
<keyword evidence="4" id="KW-0456">Lyase</keyword>
<gene>
    <name evidence="6" type="ORF">g.13422</name>
</gene>
<name>A0A1B6IYQ3_9HEMI</name>
<evidence type="ECO:0000256" key="4">
    <source>
        <dbReference type="RuleBase" id="RU367011"/>
    </source>
</evidence>
<dbReference type="GO" id="GO:0008270">
    <property type="term" value="F:zinc ion binding"/>
    <property type="evidence" value="ECO:0007669"/>
    <property type="project" value="UniProtKB-UniRule"/>
</dbReference>
<dbReference type="InterPro" id="IPR018338">
    <property type="entry name" value="Carbonic_anhydrase_a-class_CS"/>
</dbReference>
<comment type="similarity">
    <text evidence="1 4">Belongs to the alpha-carbonic anhydrase family.</text>
</comment>
<feature type="domain" description="Alpha-carbonic anhydrase" evidence="5">
    <location>
        <begin position="63"/>
        <end position="326"/>
    </location>
</feature>
<dbReference type="InterPro" id="IPR023561">
    <property type="entry name" value="Carbonic_anhydrase_a-class"/>
</dbReference>
<comment type="catalytic activity">
    <reaction evidence="4">
        <text>hydrogencarbonate + H(+) = CO2 + H2O</text>
        <dbReference type="Rhea" id="RHEA:10748"/>
        <dbReference type="ChEBI" id="CHEBI:15377"/>
        <dbReference type="ChEBI" id="CHEBI:15378"/>
        <dbReference type="ChEBI" id="CHEBI:16526"/>
        <dbReference type="ChEBI" id="CHEBI:17544"/>
        <dbReference type="EC" id="4.2.1.1"/>
    </reaction>
</comment>
<dbReference type="Pfam" id="PF00194">
    <property type="entry name" value="Carb_anhydrase"/>
    <property type="match status" value="1"/>
</dbReference>
<evidence type="ECO:0000259" key="5">
    <source>
        <dbReference type="PROSITE" id="PS51144"/>
    </source>
</evidence>
<dbReference type="PANTHER" id="PTHR18952:SF124">
    <property type="entry name" value="CARBONIC ANHYDRASE 7"/>
    <property type="match status" value="1"/>
</dbReference>